<dbReference type="InterPro" id="IPR014729">
    <property type="entry name" value="Rossmann-like_a/b/a_fold"/>
</dbReference>
<sequence>MTGKNCALFIFRRDLRIADNTGLLFAVQNFQKVLTSFIFTPEQVDNSNEFRSDRCLQFMLDCLEDLSADISKNGGKLNLFYGNVGEIVRKLIEDQKVNAIIVNRDFTQFSIERDKIIEKVCLENLIEFKSFDDLLLNAPETTLKPNTKEPYTVFTPFYKNASNFKVPEPVDNVKFGNFSSEKIKFAIDDEKEFFAKLIPKRFEQAKGGRQECLKTLADMSKFKKYSEDRDFLAKQGTTRLSAHLKFTTCSPREIYYAATKQLGSNAAPLTRQLYWRDFYTQIALFFPKVFRENFREKYNKLLWGDDEHFKLWCEGKTGFPIVDAGMRELNETGYMHNRARMITASFLVKDLHIDWRLGEKYFARHLIDYDPCVNNGNWQWAASTGCDPQPYFRIFNPWLQSAKFDPDCEYIKRYVSELKDVAPPKIHKWYMEENRKNFKAYPAPIVDHWKESKNAIERFKAC</sequence>
<dbReference type="InterPro" id="IPR006050">
    <property type="entry name" value="DNA_photolyase_N"/>
</dbReference>
<dbReference type="OMA" id="KYFPWVV"/>
<keyword evidence="2 5" id="KW-0285">Flavoprotein</keyword>
<protein>
    <submittedName>
        <fullName evidence="9">Cryptochrome-1</fullName>
    </submittedName>
</protein>
<feature type="binding site" evidence="5">
    <location>
        <begin position="237"/>
        <end position="241"/>
    </location>
    <ligand>
        <name>FAD</name>
        <dbReference type="ChEBI" id="CHEBI:57692"/>
    </ligand>
</feature>
<dbReference type="PROSITE" id="PS00394">
    <property type="entry name" value="DNA_PHOTOLYASES_1_1"/>
    <property type="match status" value="1"/>
</dbReference>
<dbReference type="GO" id="GO:0003904">
    <property type="term" value="F:deoxyribodipyrimidine photo-lyase activity"/>
    <property type="evidence" value="ECO:0007669"/>
    <property type="project" value="TreeGrafter"/>
</dbReference>
<dbReference type="Proteomes" id="UP000887565">
    <property type="component" value="Unplaced"/>
</dbReference>
<feature type="site" description="Electron transfer via tryptophanyl radical" evidence="6">
    <location>
        <position position="355"/>
    </location>
</feature>
<feature type="site" description="Electron transfer via tryptophanyl radical" evidence="6">
    <location>
        <position position="303"/>
    </location>
</feature>
<dbReference type="PANTHER" id="PTHR11455">
    <property type="entry name" value="CRYPTOCHROME"/>
    <property type="match status" value="1"/>
</dbReference>
<dbReference type="SUPFAM" id="SSF48173">
    <property type="entry name" value="Cryptochrome/photolyase FAD-binding domain"/>
    <property type="match status" value="1"/>
</dbReference>
<dbReference type="GO" id="GO:0003677">
    <property type="term" value="F:DNA binding"/>
    <property type="evidence" value="ECO:0007669"/>
    <property type="project" value="TreeGrafter"/>
</dbReference>
<feature type="domain" description="Photolyase/cryptochrome alpha/beta" evidence="7">
    <location>
        <begin position="5"/>
        <end position="136"/>
    </location>
</feature>
<dbReference type="Gene3D" id="3.40.50.620">
    <property type="entry name" value="HUPs"/>
    <property type="match status" value="1"/>
</dbReference>
<evidence type="ECO:0000259" key="7">
    <source>
        <dbReference type="PROSITE" id="PS51645"/>
    </source>
</evidence>
<evidence type="ECO:0000256" key="6">
    <source>
        <dbReference type="PIRSR" id="PIRSR602081-2"/>
    </source>
</evidence>
<feature type="binding site" evidence="5">
    <location>
        <position position="225"/>
    </location>
    <ligand>
        <name>FAD</name>
        <dbReference type="ChEBI" id="CHEBI:57692"/>
    </ligand>
</feature>
<dbReference type="PROSITE" id="PS00691">
    <property type="entry name" value="DNA_PHOTOLYASES_1_2"/>
    <property type="match status" value="1"/>
</dbReference>
<dbReference type="GO" id="GO:0071949">
    <property type="term" value="F:FAD binding"/>
    <property type="evidence" value="ECO:0007669"/>
    <property type="project" value="TreeGrafter"/>
</dbReference>
<dbReference type="Pfam" id="PF00875">
    <property type="entry name" value="DNA_photolyase"/>
    <property type="match status" value="1"/>
</dbReference>
<dbReference type="GO" id="GO:0006139">
    <property type="term" value="P:nucleobase-containing compound metabolic process"/>
    <property type="evidence" value="ECO:0007669"/>
    <property type="project" value="UniProtKB-ARBA"/>
</dbReference>
<organism evidence="8 9">
    <name type="scientific">Romanomermis culicivorax</name>
    <name type="common">Nematode worm</name>
    <dbReference type="NCBI Taxonomy" id="13658"/>
    <lineage>
        <taxon>Eukaryota</taxon>
        <taxon>Metazoa</taxon>
        <taxon>Ecdysozoa</taxon>
        <taxon>Nematoda</taxon>
        <taxon>Enoplea</taxon>
        <taxon>Dorylaimia</taxon>
        <taxon>Mermithida</taxon>
        <taxon>Mermithoidea</taxon>
        <taxon>Mermithidae</taxon>
        <taxon>Romanomermis</taxon>
    </lineage>
</organism>
<keyword evidence="3 5" id="KW-0274">FAD</keyword>
<evidence type="ECO:0000313" key="8">
    <source>
        <dbReference type="Proteomes" id="UP000887565"/>
    </source>
</evidence>
<dbReference type="InterPro" id="IPR002081">
    <property type="entry name" value="Cryptochrome/DNA_photolyase_1"/>
</dbReference>
<dbReference type="SUPFAM" id="SSF52425">
    <property type="entry name" value="Cryptochrome/photolyase, N-terminal domain"/>
    <property type="match status" value="1"/>
</dbReference>
<dbReference type="InterPro" id="IPR018394">
    <property type="entry name" value="DNA_photolyase_1_CS_C"/>
</dbReference>
<dbReference type="Gene3D" id="1.10.579.10">
    <property type="entry name" value="DNA Cyclobutane Dipyrimidine Photolyase, subunit A, domain 3"/>
    <property type="match status" value="1"/>
</dbReference>
<accession>A0A915JW93</accession>
<reference evidence="9" key="1">
    <citation type="submission" date="2022-11" db="UniProtKB">
        <authorList>
            <consortium name="WormBaseParasite"/>
        </authorList>
    </citation>
    <scope>IDENTIFICATION</scope>
</reference>
<name>A0A915JW93_ROMCU</name>
<dbReference type="PROSITE" id="PS51645">
    <property type="entry name" value="PHR_CRY_ALPHA_BETA"/>
    <property type="match status" value="1"/>
</dbReference>
<dbReference type="InterPro" id="IPR036134">
    <property type="entry name" value="Crypto/Photolyase_FAD-like_sf"/>
</dbReference>
<dbReference type="InterPro" id="IPR005101">
    <property type="entry name" value="Cryptochr/Photolyase_FAD-bd"/>
</dbReference>
<feature type="site" description="Electron transfer via tryptophanyl radical" evidence="6">
    <location>
        <position position="378"/>
    </location>
</feature>
<evidence type="ECO:0000256" key="4">
    <source>
        <dbReference type="ARBA" id="ARBA00022991"/>
    </source>
</evidence>
<dbReference type="PANTHER" id="PTHR11455:SF9">
    <property type="entry name" value="CRYPTOCHROME CIRCADIAN CLOCK 5 ISOFORM X1"/>
    <property type="match status" value="1"/>
</dbReference>
<dbReference type="WBParaSite" id="nRc.2.0.1.t30299-RA">
    <property type="protein sequence ID" value="nRc.2.0.1.t30299-RA"/>
    <property type="gene ID" value="nRc.2.0.1.g30299"/>
</dbReference>
<comment type="similarity">
    <text evidence="1">Belongs to the DNA photolyase class-1 family.</text>
</comment>
<feature type="binding site" evidence="5">
    <location>
        <begin position="368"/>
        <end position="370"/>
    </location>
    <ligand>
        <name>FAD</name>
        <dbReference type="ChEBI" id="CHEBI:57692"/>
    </ligand>
</feature>
<evidence type="ECO:0000313" key="9">
    <source>
        <dbReference type="WBParaSite" id="nRc.2.0.1.t30299-RA"/>
    </source>
</evidence>
<dbReference type="GO" id="GO:0006950">
    <property type="term" value="P:response to stress"/>
    <property type="evidence" value="ECO:0007669"/>
    <property type="project" value="UniProtKB-ARBA"/>
</dbReference>
<evidence type="ECO:0000256" key="3">
    <source>
        <dbReference type="ARBA" id="ARBA00022827"/>
    </source>
</evidence>
<dbReference type="PRINTS" id="PR00147">
    <property type="entry name" value="DNAPHOTLYASE"/>
</dbReference>
<keyword evidence="8" id="KW-1185">Reference proteome</keyword>
<dbReference type="Gene3D" id="1.25.40.80">
    <property type="match status" value="1"/>
</dbReference>
<dbReference type="Pfam" id="PF03441">
    <property type="entry name" value="FAD_binding_7"/>
    <property type="match status" value="1"/>
</dbReference>
<proteinExistence type="inferred from homology"/>
<evidence type="ECO:0000256" key="1">
    <source>
        <dbReference type="ARBA" id="ARBA00005862"/>
    </source>
</evidence>
<evidence type="ECO:0000256" key="5">
    <source>
        <dbReference type="PIRSR" id="PIRSR602081-1"/>
    </source>
</evidence>
<dbReference type="InterPro" id="IPR036155">
    <property type="entry name" value="Crypto/Photolyase_N_sf"/>
</dbReference>
<keyword evidence="4" id="KW-0157">Chromophore</keyword>
<comment type="cofactor">
    <cofactor evidence="5">
        <name>FAD</name>
        <dbReference type="ChEBI" id="CHEBI:57692"/>
    </cofactor>
    <text evidence="5">Binds 1 FAD per subunit.</text>
</comment>
<evidence type="ECO:0000256" key="2">
    <source>
        <dbReference type="ARBA" id="ARBA00022630"/>
    </source>
</evidence>
<dbReference type="AlphaFoldDB" id="A0A915JW93"/>
<feature type="binding site" evidence="5">
    <location>
        <begin position="272"/>
        <end position="279"/>
    </location>
    <ligand>
        <name>FAD</name>
        <dbReference type="ChEBI" id="CHEBI:57692"/>
    </ligand>
</feature>